<dbReference type="Pfam" id="PF04012">
    <property type="entry name" value="PspA_IM30"/>
    <property type="match status" value="1"/>
</dbReference>
<organism evidence="3 4">
    <name type="scientific">Planococcus halotolerans</name>
    <dbReference type="NCBI Taxonomy" id="2233542"/>
    <lineage>
        <taxon>Bacteria</taxon>
        <taxon>Bacillati</taxon>
        <taxon>Bacillota</taxon>
        <taxon>Bacilli</taxon>
        <taxon>Bacillales</taxon>
        <taxon>Caryophanaceae</taxon>
        <taxon>Planococcus</taxon>
    </lineage>
</organism>
<protein>
    <submittedName>
        <fullName evidence="3">PspA/IM30 family protein</fullName>
    </submittedName>
</protein>
<dbReference type="EMBL" id="QLZR01000001">
    <property type="protein sequence ID" value="RAZ80888.1"/>
    <property type="molecule type" value="Genomic_DNA"/>
</dbReference>
<dbReference type="AlphaFoldDB" id="A0A365L648"/>
<gene>
    <name evidence="3" type="ORF">DP120_00935</name>
</gene>
<dbReference type="Proteomes" id="UP000251002">
    <property type="component" value="Unassembled WGS sequence"/>
</dbReference>
<evidence type="ECO:0000256" key="1">
    <source>
        <dbReference type="ARBA" id="ARBA00043985"/>
    </source>
</evidence>
<evidence type="ECO:0000313" key="4">
    <source>
        <dbReference type="Proteomes" id="UP000251002"/>
    </source>
</evidence>
<evidence type="ECO:0000256" key="2">
    <source>
        <dbReference type="SAM" id="Coils"/>
    </source>
</evidence>
<name>A0A365L648_9BACL</name>
<feature type="coiled-coil region" evidence="2">
    <location>
        <begin position="50"/>
        <end position="138"/>
    </location>
</feature>
<sequence>MTTLWQRLKFAVATDMDAILDKKEEKNPISLLNKYIQESEKETETAGKWLERQTSLSNKLEKELQEAESLLEKRQAQAELAKAAGESDLTAFAEQEVDAYSSRVDELRKTLDENTAESVALEQRYEEMKHKVKDMKVRQLQLMGKENATRAHYQMDKILSPELVAERIGSYDDMASYIKSLGNKVEERHERSIMERRLEALEKNSAKSKDIV</sequence>
<keyword evidence="2" id="KW-0175">Coiled coil</keyword>
<dbReference type="RefSeq" id="WP_112221315.1">
    <property type="nucleotide sequence ID" value="NZ_CP196859.1"/>
</dbReference>
<evidence type="ECO:0000313" key="3">
    <source>
        <dbReference type="EMBL" id="RAZ80888.1"/>
    </source>
</evidence>
<reference evidence="3 4" key="1">
    <citation type="submission" date="2018-06" db="EMBL/GenBank/DDBJ databases">
        <title>The draft genome sequences of strains SCU63 and S1.</title>
        <authorList>
            <person name="Gan L."/>
        </authorList>
    </citation>
    <scope>NUCLEOTIDE SEQUENCE [LARGE SCALE GENOMIC DNA]</scope>
    <source>
        <strain evidence="3 4">SCU63</strain>
    </source>
</reference>
<comment type="caution">
    <text evidence="3">The sequence shown here is derived from an EMBL/GenBank/DDBJ whole genome shotgun (WGS) entry which is preliminary data.</text>
</comment>
<dbReference type="InterPro" id="IPR007157">
    <property type="entry name" value="PspA_VIPP1"/>
</dbReference>
<accession>A0A365L648</accession>
<keyword evidence="4" id="KW-1185">Reference proteome</keyword>
<proteinExistence type="inferred from homology"/>
<comment type="similarity">
    <text evidence="1">Belongs to the PspA/Vipp/IM30 family.</text>
</comment>